<dbReference type="Proteomes" id="UP001187415">
    <property type="component" value="Unassembled WGS sequence"/>
</dbReference>
<protein>
    <submittedName>
        <fullName evidence="2">Uncharacterized protein</fullName>
    </submittedName>
</protein>
<reference evidence="2" key="1">
    <citation type="submission" date="2023-07" db="EMBL/GenBank/DDBJ databases">
        <title>Chromosome-level Genome Assembly of Striped Snakehead (Channa striata).</title>
        <authorList>
            <person name="Liu H."/>
        </authorList>
    </citation>
    <scope>NUCLEOTIDE SEQUENCE</scope>
    <source>
        <strain evidence="2">Gz</strain>
        <tissue evidence="2">Muscle</tissue>
    </source>
</reference>
<evidence type="ECO:0000256" key="1">
    <source>
        <dbReference type="SAM" id="MobiDB-lite"/>
    </source>
</evidence>
<name>A0AA88ICU1_CHASR</name>
<evidence type="ECO:0000313" key="2">
    <source>
        <dbReference type="EMBL" id="KAK2812874.1"/>
    </source>
</evidence>
<comment type="caution">
    <text evidence="2">The sequence shown here is derived from an EMBL/GenBank/DDBJ whole genome shotgun (WGS) entry which is preliminary data.</text>
</comment>
<feature type="region of interest" description="Disordered" evidence="1">
    <location>
        <begin position="122"/>
        <end position="143"/>
    </location>
</feature>
<dbReference type="Pfam" id="PF17072">
    <property type="entry name" value="Spike_torovirin"/>
    <property type="match status" value="1"/>
</dbReference>
<dbReference type="AlphaFoldDB" id="A0AA88ICU1"/>
<dbReference type="EMBL" id="JAUPFM010000115">
    <property type="protein sequence ID" value="KAK2812874.1"/>
    <property type="molecule type" value="Genomic_DNA"/>
</dbReference>
<proteinExistence type="predicted"/>
<organism evidence="2 3">
    <name type="scientific">Channa striata</name>
    <name type="common">Snakehead murrel</name>
    <name type="synonym">Ophicephalus striatus</name>
    <dbReference type="NCBI Taxonomy" id="64152"/>
    <lineage>
        <taxon>Eukaryota</taxon>
        <taxon>Metazoa</taxon>
        <taxon>Chordata</taxon>
        <taxon>Craniata</taxon>
        <taxon>Vertebrata</taxon>
        <taxon>Euteleostomi</taxon>
        <taxon>Actinopterygii</taxon>
        <taxon>Neopterygii</taxon>
        <taxon>Teleostei</taxon>
        <taxon>Neoteleostei</taxon>
        <taxon>Acanthomorphata</taxon>
        <taxon>Anabantaria</taxon>
        <taxon>Anabantiformes</taxon>
        <taxon>Channoidei</taxon>
        <taxon>Channidae</taxon>
        <taxon>Channa</taxon>
    </lineage>
</organism>
<accession>A0AA88ICU1</accession>
<sequence length="700" mass="76937">MPYLMTLLRHRVRANRVIFTLSLTGGLKLASLEGGGDEASSGGAIEGELSLADAETNAALRCEEDIDTKCCSGSSSTVWARGVMVKRDRRVDPRGRSDTPAILGIASAVHRLRDWKRQQVAAGISTAEEPRRGARSARSAEPRFALENPDELVRLKEIVITVPETQYKDPASGSKSCLDPRYNVGLSNTIVCPGLIAAHGALGIFKEPHREMHSTSYDKIYVANLYKLDSCTPGEPGRRAEVSSEPPQVAININTLVPTTDRKHYMVGILDSERLVEYVPPVNKVCVAHNTGESTHSVNVVSVDDGYAVDKPVVESAHGVIVKPRKLCISCRRDYGRLCNSAHEIVNDARRAGDLMREGLQELATQELKASAYAIPDGAPFPGLYGPQGASGRRKRFLGAVLGGASLGLAIHVSRRVDALEAQMDATRNSYVSVAGQLVEVSNKLDANVALINGRIDEQERKMKKNTDIANKNFAMLRDAMKRNTEAALRDTNVKFSVMASYQMWYAQIQSVTHQMMQAAMHTKFMARGVENCLRQIASKRSGSCPSGMAVMREHPGLAEFPTVGTALYKDRKLFIVHSVPGTVERVVVRGIIPIPKMSTDGVPCWPDYNVWFIDGKFYEPSECHGKYCAKPELHERYLRCTKDPSECKTVCGPCHRGICYRDNKVTWMEGSATVEIDSPPLKPFSRPHISDGRCPSRIC</sequence>
<gene>
    <name evidence="2" type="ORF">Q5P01_000951</name>
</gene>
<keyword evidence="3" id="KW-1185">Reference proteome</keyword>
<evidence type="ECO:0000313" key="3">
    <source>
        <dbReference type="Proteomes" id="UP001187415"/>
    </source>
</evidence>
<dbReference type="InterPro" id="IPR031412">
    <property type="entry name" value="S_torovirinae"/>
</dbReference>